<dbReference type="PANTHER" id="PTHR45726:SF3">
    <property type="entry name" value="LEUKOTRIENE A-4 HYDROLASE"/>
    <property type="match status" value="1"/>
</dbReference>
<comment type="catalytic activity">
    <reaction evidence="1">
        <text>Release of an N-terminal amino acid, Xaa-|-Yaa- from a peptide, amide or arylamide. Xaa is preferably Ala, but may be most amino acids including Pro (slow action). When a terminal hydrophobic residue is followed by a prolyl residue, the two may be released as an intact Xaa-Pro dipeptide.</text>
        <dbReference type="EC" id="3.4.11.2"/>
    </reaction>
</comment>
<feature type="signal peptide" evidence="15">
    <location>
        <begin position="1"/>
        <end position="24"/>
    </location>
</feature>
<dbReference type="GO" id="GO:0006508">
    <property type="term" value="P:proteolysis"/>
    <property type="evidence" value="ECO:0007669"/>
    <property type="project" value="UniProtKB-KW"/>
</dbReference>
<evidence type="ECO:0000256" key="6">
    <source>
        <dbReference type="ARBA" id="ARBA00022490"/>
    </source>
</evidence>
<keyword evidence="7" id="KW-0645">Protease</keyword>
<dbReference type="GO" id="GO:0008270">
    <property type="term" value="F:zinc ion binding"/>
    <property type="evidence" value="ECO:0007669"/>
    <property type="project" value="InterPro"/>
</dbReference>
<dbReference type="CDD" id="cd09603">
    <property type="entry name" value="M1_APN_like"/>
    <property type="match status" value="1"/>
</dbReference>
<dbReference type="Pfam" id="PF01433">
    <property type="entry name" value="Peptidase_M1"/>
    <property type="match status" value="1"/>
</dbReference>
<feature type="binding site" evidence="13">
    <location>
        <position position="360"/>
    </location>
    <ligand>
        <name>Zn(2+)</name>
        <dbReference type="ChEBI" id="CHEBI:29105"/>
        <note>catalytic</note>
    </ligand>
</feature>
<comment type="cofactor">
    <cofactor evidence="13">
        <name>Zn(2+)</name>
        <dbReference type="ChEBI" id="CHEBI:29105"/>
    </cofactor>
    <text evidence="13">Binds 1 zinc ion per subunit.</text>
</comment>
<evidence type="ECO:0000256" key="1">
    <source>
        <dbReference type="ARBA" id="ARBA00000098"/>
    </source>
</evidence>
<dbReference type="InterPro" id="IPR034015">
    <property type="entry name" value="M1_LTA4H"/>
</dbReference>
<feature type="chain" id="PRO_5011481379" description="Aminopeptidase N" evidence="15">
    <location>
        <begin position="25"/>
        <end position="585"/>
    </location>
</feature>
<accession>A0A1I2JY71</accession>
<dbReference type="InterPro" id="IPR042097">
    <property type="entry name" value="Aminopeptidase_N-like_N_sf"/>
</dbReference>
<feature type="region of interest" description="Disordered" evidence="14">
    <location>
        <begin position="25"/>
        <end position="50"/>
    </location>
</feature>
<dbReference type="Pfam" id="PF17900">
    <property type="entry name" value="Peptidase_M1_N"/>
    <property type="match status" value="1"/>
</dbReference>
<evidence type="ECO:0000259" key="17">
    <source>
        <dbReference type="Pfam" id="PF17900"/>
    </source>
</evidence>
<dbReference type="EC" id="3.4.11.2" evidence="4"/>
<evidence type="ECO:0000256" key="15">
    <source>
        <dbReference type="SAM" id="SignalP"/>
    </source>
</evidence>
<dbReference type="STRING" id="500610.SAMN02799615_04299"/>
<evidence type="ECO:0000313" key="19">
    <source>
        <dbReference type="Proteomes" id="UP000199477"/>
    </source>
</evidence>
<dbReference type="Gene3D" id="2.60.40.1730">
    <property type="entry name" value="tricorn interacting facor f3 domain"/>
    <property type="match status" value="1"/>
</dbReference>
<evidence type="ECO:0000256" key="4">
    <source>
        <dbReference type="ARBA" id="ARBA00012564"/>
    </source>
</evidence>
<evidence type="ECO:0000256" key="7">
    <source>
        <dbReference type="ARBA" id="ARBA00022670"/>
    </source>
</evidence>
<dbReference type="InterPro" id="IPR045357">
    <property type="entry name" value="Aminopeptidase_N-like_N"/>
</dbReference>
<feature type="binding site" evidence="13">
    <location>
        <position position="337"/>
    </location>
    <ligand>
        <name>Zn(2+)</name>
        <dbReference type="ChEBI" id="CHEBI:29105"/>
        <note>catalytic</note>
    </ligand>
</feature>
<dbReference type="InterPro" id="IPR027268">
    <property type="entry name" value="Peptidase_M4/M1_CTD_sf"/>
</dbReference>
<keyword evidence="15" id="KW-0732">Signal</keyword>
<dbReference type="EMBL" id="FONH01000034">
    <property type="protein sequence ID" value="SFF59119.1"/>
    <property type="molecule type" value="Genomic_DNA"/>
</dbReference>
<evidence type="ECO:0000256" key="3">
    <source>
        <dbReference type="ARBA" id="ARBA00010136"/>
    </source>
</evidence>
<comment type="subcellular location">
    <subcellularLocation>
        <location evidence="2">Cytoplasm</location>
    </subcellularLocation>
</comment>
<evidence type="ECO:0000256" key="13">
    <source>
        <dbReference type="PIRSR" id="PIRSR634015-3"/>
    </source>
</evidence>
<evidence type="ECO:0000256" key="5">
    <source>
        <dbReference type="ARBA" id="ARBA00015611"/>
    </source>
</evidence>
<feature type="active site" description="Proton acceptor" evidence="12">
    <location>
        <position position="338"/>
    </location>
</feature>
<organism evidence="18 19">
    <name type="scientific">Dyella marensis</name>
    <dbReference type="NCBI Taxonomy" id="500610"/>
    <lineage>
        <taxon>Bacteria</taxon>
        <taxon>Pseudomonadati</taxon>
        <taxon>Pseudomonadota</taxon>
        <taxon>Gammaproteobacteria</taxon>
        <taxon>Lysobacterales</taxon>
        <taxon>Rhodanobacteraceae</taxon>
        <taxon>Dyella</taxon>
    </lineage>
</organism>
<feature type="binding site" evidence="13">
    <location>
        <position position="341"/>
    </location>
    <ligand>
        <name>Zn(2+)</name>
        <dbReference type="ChEBI" id="CHEBI:29105"/>
        <note>catalytic</note>
    </ligand>
</feature>
<keyword evidence="11" id="KW-0482">Metalloprotease</keyword>
<feature type="active site" description="Proton donor" evidence="12">
    <location>
        <position position="420"/>
    </location>
</feature>
<dbReference type="SUPFAM" id="SSF55486">
    <property type="entry name" value="Metalloproteases ('zincins'), catalytic domain"/>
    <property type="match status" value="1"/>
</dbReference>
<name>A0A1I2JY71_9GAMM</name>
<dbReference type="Gene3D" id="1.10.390.10">
    <property type="entry name" value="Neutral Protease Domain 2"/>
    <property type="match status" value="1"/>
</dbReference>
<keyword evidence="10 13" id="KW-0862">Zinc</keyword>
<evidence type="ECO:0000313" key="18">
    <source>
        <dbReference type="EMBL" id="SFF59119.1"/>
    </source>
</evidence>
<dbReference type="InterPro" id="IPR014782">
    <property type="entry name" value="Peptidase_M1_dom"/>
</dbReference>
<gene>
    <name evidence="18" type="ORF">SAMN02799615_04299</name>
</gene>
<dbReference type="RefSeq" id="WP_026633418.1">
    <property type="nucleotide sequence ID" value="NZ_FONH01000034.1"/>
</dbReference>
<keyword evidence="9" id="KW-0378">Hydrolase</keyword>
<dbReference type="SUPFAM" id="SSF63737">
    <property type="entry name" value="Leukotriene A4 hydrolase N-terminal domain"/>
    <property type="match status" value="1"/>
</dbReference>
<dbReference type="GO" id="GO:0016285">
    <property type="term" value="F:alanyl aminopeptidase activity"/>
    <property type="evidence" value="ECO:0007669"/>
    <property type="project" value="UniProtKB-EC"/>
</dbReference>
<evidence type="ECO:0000256" key="2">
    <source>
        <dbReference type="ARBA" id="ARBA00004496"/>
    </source>
</evidence>
<protein>
    <recommendedName>
        <fullName evidence="5">Aminopeptidase N</fullName>
        <ecNumber evidence="4">3.4.11.2</ecNumber>
    </recommendedName>
</protein>
<keyword evidence="19" id="KW-1185">Reference proteome</keyword>
<evidence type="ECO:0000256" key="8">
    <source>
        <dbReference type="ARBA" id="ARBA00022723"/>
    </source>
</evidence>
<comment type="similarity">
    <text evidence="3">Belongs to the peptidase M1 family.</text>
</comment>
<evidence type="ECO:0000256" key="12">
    <source>
        <dbReference type="PIRSR" id="PIRSR634015-1"/>
    </source>
</evidence>
<evidence type="ECO:0000259" key="16">
    <source>
        <dbReference type="Pfam" id="PF01433"/>
    </source>
</evidence>
<dbReference type="GO" id="GO:0008237">
    <property type="term" value="F:metallopeptidase activity"/>
    <property type="evidence" value="ECO:0007669"/>
    <property type="project" value="UniProtKB-KW"/>
</dbReference>
<feature type="domain" description="Peptidase M1 membrane alanine aminopeptidase" evidence="16">
    <location>
        <begin position="334"/>
        <end position="487"/>
    </location>
</feature>
<dbReference type="InterPro" id="IPR001930">
    <property type="entry name" value="Peptidase_M1"/>
</dbReference>
<keyword evidence="8 13" id="KW-0479">Metal-binding</keyword>
<evidence type="ECO:0000256" key="11">
    <source>
        <dbReference type="ARBA" id="ARBA00023049"/>
    </source>
</evidence>
<dbReference type="AlphaFoldDB" id="A0A1I2JY71"/>
<dbReference type="PRINTS" id="PR00756">
    <property type="entry name" value="ALADIPTASE"/>
</dbReference>
<proteinExistence type="inferred from homology"/>
<evidence type="ECO:0000256" key="9">
    <source>
        <dbReference type="ARBA" id="ARBA00022801"/>
    </source>
</evidence>
<evidence type="ECO:0000256" key="14">
    <source>
        <dbReference type="SAM" id="MobiDB-lite"/>
    </source>
</evidence>
<sequence>MPTLRPRLLSLGLATLLGTHATFAAETQPKQPEQPPLSKQTQRSGGQMPAEQQRLNFDHAELHFAVDIPKETLEATARLTFTAREATDVLLLDLDPELKISGIALDGKALPTSAWSNPDGRLQISLTKPLAKGGKTTVEIRYGGKPHVAKRAPWDGGFVWAKTEDGQPWVATAVEGEGCDMFWPCIDHPMGKPDLVDTYITVPKTLAAPGNGVLVDIKDQGANHTYHWRAKHPTTYAISLNIGPFDVLKGDYKSRYGNSIPMQMWYLRGHEAQAKQLFGEFPRMLDFFEQQIGPYPFGDEKMGVVETPHLGMEHQTINAYGNGYPRDQYGFDWLLQHEFSHEWFGNQVTNVDWDDMWIHEGFGTYMQPLYGQYRYGDMPYFSMLQTERTSVKNEHPIVAGRHQFEHEVYDADTGPANDIYYKGSLMLHTLRQMIGDQAFFEAVRRLVYGRPDPKPGNFAPHYATTRDYIDIVNQVTGKDLNWFFNVYLYEAALPALEVKHEGDTLSLHWKVPHDKPFPMPVEVQVGDTMHTLPMTDGNGTVAAPAGALVVVDPRSKVLRELPHIGEFQQWRKEQVEKKMKAEKKS</sequence>
<reference evidence="19" key="1">
    <citation type="submission" date="2016-10" db="EMBL/GenBank/DDBJ databases">
        <authorList>
            <person name="Varghese N."/>
            <person name="Submissions S."/>
        </authorList>
    </citation>
    <scope>NUCLEOTIDE SEQUENCE [LARGE SCALE GENOMIC DNA]</scope>
    <source>
        <strain evidence="19">UNC178MFTsu3.1</strain>
    </source>
</reference>
<dbReference type="GO" id="GO:0005737">
    <property type="term" value="C:cytoplasm"/>
    <property type="evidence" value="ECO:0007669"/>
    <property type="project" value="UniProtKB-SubCell"/>
</dbReference>
<dbReference type="PANTHER" id="PTHR45726">
    <property type="entry name" value="LEUKOTRIENE A-4 HYDROLASE"/>
    <property type="match status" value="1"/>
</dbReference>
<dbReference type="Proteomes" id="UP000199477">
    <property type="component" value="Unassembled WGS sequence"/>
</dbReference>
<feature type="domain" description="Aminopeptidase N-like N-terminal" evidence="17">
    <location>
        <begin position="59"/>
        <end position="232"/>
    </location>
</feature>
<keyword evidence="6" id="KW-0963">Cytoplasm</keyword>
<evidence type="ECO:0000256" key="10">
    <source>
        <dbReference type="ARBA" id="ARBA00022833"/>
    </source>
</evidence>